<reference evidence="3 4" key="1">
    <citation type="submission" date="2017-11" db="EMBL/GenBank/DDBJ databases">
        <title>Comparitive Functional Genomics of Dry Heat Resistant strains isolated from the Viking Spacecraft.</title>
        <authorList>
            <person name="Seuylemezian A."/>
            <person name="Cooper K."/>
            <person name="Vaishampayan P."/>
        </authorList>
    </citation>
    <scope>NUCLEOTIDE SEQUENCE [LARGE SCALE GENOMIC DNA]</scope>
    <source>
        <strain evidence="3 4">V32-6</strain>
    </source>
</reference>
<evidence type="ECO:0000259" key="2">
    <source>
        <dbReference type="Pfam" id="PF00171"/>
    </source>
</evidence>
<sequence>MVQLVDNDLLALQQMRLAVQTAKEAQEKFMGYSQQQVDKIVKAVADAAFEQSGRLAQLAVDETGMGVAAHKKIKNEVGSRDVYESIKDMKTVGVIKEDHMNKVVEIAAPFGVVAAIIPTTNPTSTAFFKTLISLKTRNSIVVSPHPYAVECTHEALKVCDAAAVAAGAPEGLIQCLTLASMEATQQLMSHKDVNLIIATGGSALVKAAYSSGKPAYGVGPGNVPVYIERSAKIEKAVKDIVDSKSFDYGTICATEQAIVVDKHVVDLVTRELKKNGAYILSDEEKKIMEGVISPVPGKVNPKVVGKSPQFIAKMAGISLPEGTRLIVGMETKVGKDVPFSLEKLSPIFAMYVVDGVKHSKEVCLDLLNLGGRGHSLALHTEIDAVAREFAMEMPVSRILVNTMSSIGAVGGTTGLMPSFTLGCGTFGGNITSDNVTAKHLLNIKRMAYGTKEVQLPKHSEPVESSNDQLVSNVMNNVSASTNSNIDPALVQNLVSEIVKQLTK</sequence>
<keyword evidence="1" id="KW-0560">Oxidoreductase</keyword>
<dbReference type="Gene3D" id="3.40.605.10">
    <property type="entry name" value="Aldehyde Dehydrogenase, Chain A, domain 1"/>
    <property type="match status" value="1"/>
</dbReference>
<keyword evidence="4" id="KW-1185">Reference proteome</keyword>
<proteinExistence type="predicted"/>
<comment type="caution">
    <text evidence="3">The sequence shown here is derived from an EMBL/GenBank/DDBJ whole genome shotgun (WGS) entry which is preliminary data.</text>
</comment>
<feature type="domain" description="Aldehyde dehydrogenase" evidence="2">
    <location>
        <begin position="14"/>
        <end position="275"/>
    </location>
</feature>
<dbReference type="AlphaFoldDB" id="A0A2N5HCZ9"/>
<dbReference type="InterPro" id="IPR015590">
    <property type="entry name" value="Aldehyde_DH_dom"/>
</dbReference>
<organism evidence="3 4">
    <name type="scientific">Neobacillus cucumis</name>
    <dbReference type="NCBI Taxonomy" id="1740721"/>
    <lineage>
        <taxon>Bacteria</taxon>
        <taxon>Bacillati</taxon>
        <taxon>Bacillota</taxon>
        <taxon>Bacilli</taxon>
        <taxon>Bacillales</taxon>
        <taxon>Bacillaceae</taxon>
        <taxon>Neobacillus</taxon>
    </lineage>
</organism>
<dbReference type="PANTHER" id="PTHR11699">
    <property type="entry name" value="ALDEHYDE DEHYDROGENASE-RELATED"/>
    <property type="match status" value="1"/>
</dbReference>
<evidence type="ECO:0000256" key="1">
    <source>
        <dbReference type="ARBA" id="ARBA00023002"/>
    </source>
</evidence>
<dbReference type="CDD" id="cd07122">
    <property type="entry name" value="ALDH_F20_ACDH"/>
    <property type="match status" value="1"/>
</dbReference>
<gene>
    <name evidence="3" type="ORF">CVD27_14920</name>
</gene>
<evidence type="ECO:0000313" key="4">
    <source>
        <dbReference type="Proteomes" id="UP000234950"/>
    </source>
</evidence>
<dbReference type="SUPFAM" id="SSF53720">
    <property type="entry name" value="ALDH-like"/>
    <property type="match status" value="1"/>
</dbReference>
<dbReference type="InterPro" id="IPR016163">
    <property type="entry name" value="Ald_DH_C"/>
</dbReference>
<accession>A0A2N5HCZ9</accession>
<dbReference type="EMBL" id="PGVE01000056">
    <property type="protein sequence ID" value="PLS03395.1"/>
    <property type="molecule type" value="Genomic_DNA"/>
</dbReference>
<protein>
    <submittedName>
        <fullName evidence="3">Acetaldehyde dehydrogenase</fullName>
    </submittedName>
</protein>
<evidence type="ECO:0000313" key="3">
    <source>
        <dbReference type="EMBL" id="PLS03395.1"/>
    </source>
</evidence>
<name>A0A2N5HCZ9_9BACI</name>
<dbReference type="Proteomes" id="UP000234950">
    <property type="component" value="Unassembled WGS sequence"/>
</dbReference>
<dbReference type="InterPro" id="IPR016162">
    <property type="entry name" value="Ald_DH_N"/>
</dbReference>
<dbReference type="Gene3D" id="3.40.309.10">
    <property type="entry name" value="Aldehyde Dehydrogenase, Chain A, domain 2"/>
    <property type="match status" value="1"/>
</dbReference>
<dbReference type="Pfam" id="PF00171">
    <property type="entry name" value="Aldedh"/>
    <property type="match status" value="1"/>
</dbReference>
<dbReference type="GO" id="GO:0016620">
    <property type="term" value="F:oxidoreductase activity, acting on the aldehyde or oxo group of donors, NAD or NADP as acceptor"/>
    <property type="evidence" value="ECO:0007669"/>
    <property type="project" value="InterPro"/>
</dbReference>
<dbReference type="OrthoDB" id="9815791at2"/>
<dbReference type="InterPro" id="IPR016161">
    <property type="entry name" value="Ald_DH/histidinol_DH"/>
</dbReference>